<evidence type="ECO:0000313" key="2">
    <source>
        <dbReference type="Proteomes" id="UP001060085"/>
    </source>
</evidence>
<dbReference type="Proteomes" id="UP001060085">
    <property type="component" value="Linkage Group LG04"/>
</dbReference>
<reference evidence="2" key="1">
    <citation type="journal article" date="2023" name="Nat. Plants">
        <title>Single-cell RNA sequencing provides a high-resolution roadmap for understanding the multicellular compartmentation of specialized metabolism.</title>
        <authorList>
            <person name="Sun S."/>
            <person name="Shen X."/>
            <person name="Li Y."/>
            <person name="Li Y."/>
            <person name="Wang S."/>
            <person name="Li R."/>
            <person name="Zhang H."/>
            <person name="Shen G."/>
            <person name="Guo B."/>
            <person name="Wei J."/>
            <person name="Xu J."/>
            <person name="St-Pierre B."/>
            <person name="Chen S."/>
            <person name="Sun C."/>
        </authorList>
    </citation>
    <scope>NUCLEOTIDE SEQUENCE [LARGE SCALE GENOMIC DNA]</scope>
</reference>
<dbReference type="EMBL" id="CM044704">
    <property type="protein sequence ID" value="KAI5665428.1"/>
    <property type="molecule type" value="Genomic_DNA"/>
</dbReference>
<organism evidence="1 2">
    <name type="scientific">Catharanthus roseus</name>
    <name type="common">Madagascar periwinkle</name>
    <name type="synonym">Vinca rosea</name>
    <dbReference type="NCBI Taxonomy" id="4058"/>
    <lineage>
        <taxon>Eukaryota</taxon>
        <taxon>Viridiplantae</taxon>
        <taxon>Streptophyta</taxon>
        <taxon>Embryophyta</taxon>
        <taxon>Tracheophyta</taxon>
        <taxon>Spermatophyta</taxon>
        <taxon>Magnoliopsida</taxon>
        <taxon>eudicotyledons</taxon>
        <taxon>Gunneridae</taxon>
        <taxon>Pentapetalae</taxon>
        <taxon>asterids</taxon>
        <taxon>lamiids</taxon>
        <taxon>Gentianales</taxon>
        <taxon>Apocynaceae</taxon>
        <taxon>Rauvolfioideae</taxon>
        <taxon>Vinceae</taxon>
        <taxon>Catharanthinae</taxon>
        <taxon>Catharanthus</taxon>
    </lineage>
</organism>
<evidence type="ECO:0000313" key="1">
    <source>
        <dbReference type="EMBL" id="KAI5665428.1"/>
    </source>
</evidence>
<accession>A0ACC0AWT0</accession>
<gene>
    <name evidence="1" type="ORF">M9H77_15281</name>
</gene>
<proteinExistence type="predicted"/>
<keyword evidence="2" id="KW-1185">Reference proteome</keyword>
<comment type="caution">
    <text evidence="1">The sequence shown here is derived from an EMBL/GenBank/DDBJ whole genome shotgun (WGS) entry which is preliminary data.</text>
</comment>
<name>A0ACC0AWT0_CATRO</name>
<sequence>MEEMSPAVAVTLSLGNPICENPGISNHVEITRLKLVTDTASLLSDPASLLHSDSSSGWDGSCNGVRKEVLKAGLSASTGGISDLSQMMQKTQNGGILSDEVIQESEDEILLATDEQSGINGEELLPLTAAASERSLPIAVEIEGINNGQIVAKVISLEERSFERKLADAISSIAENASEESSAGPTLKTSVVALPLPNEKDSVKGGIKSVYELDCVPLWGSVSVCGKRPEMEDALMVVPNFMKIPIKMFVGDHMVDGISQTLSHLTSHFFGVYDGHGGSQVANYCSERIHMALAEELKLLRDDMVDDNLLDTRKMNWEKVFTSCFLKVDDEVGGKINRDISTENGDSSSNTSEPVAPETVGSTAVVAVLCSSHIIVANCGDSRAVLYRGKEAVALSVDHKPNREDEYARIEASGGKVIQWNGHRVFGVLAMSRSIGDRYLKPWIIPDPEVMFIPRAREDECLVLASDGLWDVMSNEEACEVARKRILIWHKKNGNNPIPREEGVDPAAQAAAEHLSMLAQQKGSKDNISVIVVDLKARRKFKSKS</sequence>
<protein>
    <submittedName>
        <fullName evidence="1">Uncharacterized protein</fullName>
    </submittedName>
</protein>